<dbReference type="Proteomes" id="UP000814140">
    <property type="component" value="Unassembled WGS sequence"/>
</dbReference>
<dbReference type="EMBL" id="MU277246">
    <property type="protein sequence ID" value="KAI0057513.1"/>
    <property type="molecule type" value="Genomic_DNA"/>
</dbReference>
<evidence type="ECO:0000313" key="2">
    <source>
        <dbReference type="Proteomes" id="UP000814140"/>
    </source>
</evidence>
<reference evidence="1" key="1">
    <citation type="submission" date="2021-03" db="EMBL/GenBank/DDBJ databases">
        <authorList>
            <consortium name="DOE Joint Genome Institute"/>
            <person name="Ahrendt S."/>
            <person name="Looney B.P."/>
            <person name="Miyauchi S."/>
            <person name="Morin E."/>
            <person name="Drula E."/>
            <person name="Courty P.E."/>
            <person name="Chicoki N."/>
            <person name="Fauchery L."/>
            <person name="Kohler A."/>
            <person name="Kuo A."/>
            <person name="Labutti K."/>
            <person name="Pangilinan J."/>
            <person name="Lipzen A."/>
            <person name="Riley R."/>
            <person name="Andreopoulos W."/>
            <person name="He G."/>
            <person name="Johnson J."/>
            <person name="Barry K.W."/>
            <person name="Grigoriev I.V."/>
            <person name="Nagy L."/>
            <person name="Hibbett D."/>
            <person name="Henrissat B."/>
            <person name="Matheny P.B."/>
            <person name="Labbe J."/>
            <person name="Martin F."/>
        </authorList>
    </citation>
    <scope>NUCLEOTIDE SEQUENCE</scope>
    <source>
        <strain evidence="1">HHB10654</strain>
    </source>
</reference>
<accession>A0ACB8SML3</accession>
<keyword evidence="2" id="KW-1185">Reference proteome</keyword>
<proteinExistence type="predicted"/>
<evidence type="ECO:0000313" key="1">
    <source>
        <dbReference type="EMBL" id="KAI0057513.1"/>
    </source>
</evidence>
<sequence>MPDKLKEPPAVDEASSSPGRMDSICCEVHGCSPSDRTEEHIRKDRIAKLLSSNPALLSTILNEGKSLLLKKVKGITLTQHHLRNELVSASTHATESIERQSQQGLVVESFAGGANVDTLPSPRPILLLPTALERSRALDAQVLKLNLECSVLRESLKYAGVPDPERIHIDGGLRWVEGRLKRLEQAVEVYKAVDEVRQDWERDQRAVSHRGLSKAHSHYLFIFAFIAALVSYYAVFIFVSK</sequence>
<gene>
    <name evidence="1" type="ORF">BV25DRAFT_1920102</name>
</gene>
<comment type="caution">
    <text evidence="1">The sequence shown here is derived from an EMBL/GenBank/DDBJ whole genome shotgun (WGS) entry which is preliminary data.</text>
</comment>
<organism evidence="1 2">
    <name type="scientific">Artomyces pyxidatus</name>
    <dbReference type="NCBI Taxonomy" id="48021"/>
    <lineage>
        <taxon>Eukaryota</taxon>
        <taxon>Fungi</taxon>
        <taxon>Dikarya</taxon>
        <taxon>Basidiomycota</taxon>
        <taxon>Agaricomycotina</taxon>
        <taxon>Agaricomycetes</taxon>
        <taxon>Russulales</taxon>
        <taxon>Auriscalpiaceae</taxon>
        <taxon>Artomyces</taxon>
    </lineage>
</organism>
<protein>
    <submittedName>
        <fullName evidence="1">Uncharacterized protein</fullName>
    </submittedName>
</protein>
<name>A0ACB8SML3_9AGAM</name>
<reference evidence="1" key="2">
    <citation type="journal article" date="2022" name="New Phytol.">
        <title>Evolutionary transition to the ectomycorrhizal habit in the genomes of a hyperdiverse lineage of mushroom-forming fungi.</title>
        <authorList>
            <person name="Looney B."/>
            <person name="Miyauchi S."/>
            <person name="Morin E."/>
            <person name="Drula E."/>
            <person name="Courty P.E."/>
            <person name="Kohler A."/>
            <person name="Kuo A."/>
            <person name="LaButti K."/>
            <person name="Pangilinan J."/>
            <person name="Lipzen A."/>
            <person name="Riley R."/>
            <person name="Andreopoulos W."/>
            <person name="He G."/>
            <person name="Johnson J."/>
            <person name="Nolan M."/>
            <person name="Tritt A."/>
            <person name="Barry K.W."/>
            <person name="Grigoriev I.V."/>
            <person name="Nagy L.G."/>
            <person name="Hibbett D."/>
            <person name="Henrissat B."/>
            <person name="Matheny P.B."/>
            <person name="Labbe J."/>
            <person name="Martin F.M."/>
        </authorList>
    </citation>
    <scope>NUCLEOTIDE SEQUENCE</scope>
    <source>
        <strain evidence="1">HHB10654</strain>
    </source>
</reference>